<dbReference type="InterPro" id="IPR012349">
    <property type="entry name" value="Split_barrel_FMN-bd"/>
</dbReference>
<gene>
    <name evidence="2" type="ORF">ACFQZ7_02435</name>
</gene>
<dbReference type="InterPro" id="IPR011576">
    <property type="entry name" value="Pyridox_Oxase_N"/>
</dbReference>
<dbReference type="Pfam" id="PF01243">
    <property type="entry name" value="PNPOx_N"/>
    <property type="match status" value="1"/>
</dbReference>
<sequence>MNAKAEFKQVMQEATEVSIATLAVDGQAPDVRIVLFVYLPTTHQLLFMTGADSPKAAQIAAHSAAAFTTQAVGEQNFARAKQAQIQKVTPTETMKKTYFDKFPATAAYAAHSAFFTVDFNSVDVTAAHQTETITF</sequence>
<accession>A0ABW3EA55</accession>
<proteinExistence type="predicted"/>
<dbReference type="SUPFAM" id="SSF50475">
    <property type="entry name" value="FMN-binding split barrel"/>
    <property type="match status" value="1"/>
</dbReference>
<comment type="caution">
    <text evidence="2">The sequence shown here is derived from an EMBL/GenBank/DDBJ whole genome shotgun (WGS) entry which is preliminary data.</text>
</comment>
<reference evidence="3" key="1">
    <citation type="journal article" date="2019" name="Int. J. Syst. Evol. Microbiol.">
        <title>The Global Catalogue of Microorganisms (GCM) 10K type strain sequencing project: providing services to taxonomists for standard genome sequencing and annotation.</title>
        <authorList>
            <consortium name="The Broad Institute Genomics Platform"/>
            <consortium name="The Broad Institute Genome Sequencing Center for Infectious Disease"/>
            <person name="Wu L."/>
            <person name="Ma J."/>
        </authorList>
    </citation>
    <scope>NUCLEOTIDE SEQUENCE [LARGE SCALE GENOMIC DNA]</scope>
    <source>
        <strain evidence="3">CCM 8925</strain>
    </source>
</reference>
<dbReference type="EC" id="1.4.3.5" evidence="2"/>
<evidence type="ECO:0000313" key="3">
    <source>
        <dbReference type="Proteomes" id="UP001597104"/>
    </source>
</evidence>
<dbReference type="EMBL" id="JBHTIO010000012">
    <property type="protein sequence ID" value="MFD0896601.1"/>
    <property type="molecule type" value="Genomic_DNA"/>
</dbReference>
<dbReference type="GO" id="GO:0004733">
    <property type="term" value="F:pyridoxamine phosphate oxidase activity"/>
    <property type="evidence" value="ECO:0007669"/>
    <property type="project" value="UniProtKB-EC"/>
</dbReference>
<evidence type="ECO:0000313" key="2">
    <source>
        <dbReference type="EMBL" id="MFD0896601.1"/>
    </source>
</evidence>
<feature type="domain" description="Pyridoxamine 5'-phosphate oxidase N-terminal" evidence="1">
    <location>
        <begin position="4"/>
        <end position="118"/>
    </location>
</feature>
<name>A0ABW3EA55_9LACO</name>
<keyword evidence="2" id="KW-0560">Oxidoreductase</keyword>
<evidence type="ECO:0000259" key="1">
    <source>
        <dbReference type="Pfam" id="PF01243"/>
    </source>
</evidence>
<dbReference type="Gene3D" id="2.30.110.10">
    <property type="entry name" value="Electron Transport, Fmn-binding Protein, Chain A"/>
    <property type="match status" value="1"/>
</dbReference>
<dbReference type="RefSeq" id="WP_137638558.1">
    <property type="nucleotide sequence ID" value="NZ_BJDN01000029.1"/>
</dbReference>
<organism evidence="2 3">
    <name type="scientific">Loigolactobacillus binensis</name>
    <dbReference type="NCBI Taxonomy" id="2559922"/>
    <lineage>
        <taxon>Bacteria</taxon>
        <taxon>Bacillati</taxon>
        <taxon>Bacillota</taxon>
        <taxon>Bacilli</taxon>
        <taxon>Lactobacillales</taxon>
        <taxon>Lactobacillaceae</taxon>
        <taxon>Loigolactobacillus</taxon>
    </lineage>
</organism>
<protein>
    <submittedName>
        <fullName evidence="2">Pyridoxamine 5'-phosphate oxidase family protein</fullName>
        <ecNumber evidence="2">1.-.-.-</ecNumber>
        <ecNumber evidence="2">1.4.3.5</ecNumber>
    </submittedName>
</protein>
<dbReference type="EC" id="1.-.-.-" evidence="2"/>
<keyword evidence="3" id="KW-1185">Reference proteome</keyword>
<dbReference type="Proteomes" id="UP001597104">
    <property type="component" value="Unassembled WGS sequence"/>
</dbReference>